<evidence type="ECO:0000313" key="1">
    <source>
        <dbReference type="EMBL" id="KAA1260939.1"/>
    </source>
</evidence>
<dbReference type="RefSeq" id="WP_157594053.1">
    <property type="nucleotide sequence ID" value="NZ_LWSK01000202.1"/>
</dbReference>
<accession>A0A5B1CMD1</accession>
<evidence type="ECO:0000313" key="2">
    <source>
        <dbReference type="Proteomes" id="UP000322699"/>
    </source>
</evidence>
<keyword evidence="2" id="KW-1185">Reference proteome</keyword>
<gene>
    <name evidence="1" type="ORF">LF1_34810</name>
</gene>
<comment type="caution">
    <text evidence="1">The sequence shown here is derived from an EMBL/GenBank/DDBJ whole genome shotgun (WGS) entry which is preliminary data.</text>
</comment>
<dbReference type="EMBL" id="VRLW01000001">
    <property type="protein sequence ID" value="KAA1260939.1"/>
    <property type="molecule type" value="Genomic_DNA"/>
</dbReference>
<protein>
    <submittedName>
        <fullName evidence="1">Uncharacterized protein</fullName>
    </submittedName>
</protein>
<sequence>MAYSRLIAPTGGFRVLQVPIDSQGGYTFTGEEKVSDTAKWGQGTITLAIIPVKNLRRALSPFCPYRWRRCP</sequence>
<dbReference type="AlphaFoldDB" id="A0A5B1CMD1"/>
<organism evidence="1 2">
    <name type="scientific">Rubripirellula obstinata</name>
    <dbReference type="NCBI Taxonomy" id="406547"/>
    <lineage>
        <taxon>Bacteria</taxon>
        <taxon>Pseudomonadati</taxon>
        <taxon>Planctomycetota</taxon>
        <taxon>Planctomycetia</taxon>
        <taxon>Pirellulales</taxon>
        <taxon>Pirellulaceae</taxon>
        <taxon>Rubripirellula</taxon>
    </lineage>
</organism>
<reference evidence="1 2" key="1">
    <citation type="submission" date="2019-08" db="EMBL/GenBank/DDBJ databases">
        <title>Deep-cultivation of Planctomycetes and their phenomic and genomic characterization uncovers novel biology.</title>
        <authorList>
            <person name="Wiegand S."/>
            <person name="Jogler M."/>
            <person name="Boedeker C."/>
            <person name="Pinto D."/>
            <person name="Vollmers J."/>
            <person name="Rivas-Marin E."/>
            <person name="Kohn T."/>
            <person name="Peeters S.H."/>
            <person name="Heuer A."/>
            <person name="Rast P."/>
            <person name="Oberbeckmann S."/>
            <person name="Bunk B."/>
            <person name="Jeske O."/>
            <person name="Meyerdierks A."/>
            <person name="Storesund J.E."/>
            <person name="Kallscheuer N."/>
            <person name="Luecker S."/>
            <person name="Lage O.M."/>
            <person name="Pohl T."/>
            <person name="Merkel B.J."/>
            <person name="Hornburger P."/>
            <person name="Mueller R.-W."/>
            <person name="Bruemmer F."/>
            <person name="Labrenz M."/>
            <person name="Spormann A.M."/>
            <person name="Op Den Camp H."/>
            <person name="Overmann J."/>
            <person name="Amann R."/>
            <person name="Jetten M.S.M."/>
            <person name="Mascher T."/>
            <person name="Medema M.H."/>
            <person name="Devos D.P."/>
            <person name="Kaster A.-K."/>
            <person name="Ovreas L."/>
            <person name="Rohde M."/>
            <person name="Galperin M.Y."/>
            <person name="Jogler C."/>
        </authorList>
    </citation>
    <scope>NUCLEOTIDE SEQUENCE [LARGE SCALE GENOMIC DNA]</scope>
    <source>
        <strain evidence="1 2">LF1</strain>
    </source>
</reference>
<proteinExistence type="predicted"/>
<dbReference type="Proteomes" id="UP000322699">
    <property type="component" value="Unassembled WGS sequence"/>
</dbReference>
<name>A0A5B1CMD1_9BACT</name>